<dbReference type="HAMAP" id="MF_02246">
    <property type="entry name" value="Gua_Ino_kinase"/>
    <property type="match status" value="1"/>
</dbReference>
<evidence type="ECO:0000256" key="2">
    <source>
        <dbReference type="ARBA" id="ARBA00022679"/>
    </source>
</evidence>
<dbReference type="InterPro" id="IPR011611">
    <property type="entry name" value="PfkB_dom"/>
</dbReference>
<evidence type="ECO:0000313" key="7">
    <source>
        <dbReference type="Proteomes" id="UP001524460"/>
    </source>
</evidence>
<comment type="similarity">
    <text evidence="1 4">Belongs to the carbohydrate kinase PfkB family.</text>
</comment>
<proteinExistence type="inferred from homology"/>
<keyword evidence="7" id="KW-1185">Reference proteome</keyword>
<accession>A0ABT1MXM7</accession>
<dbReference type="PANTHER" id="PTHR43320:SF3">
    <property type="entry name" value="CARBOHYDRATE KINASE PFKB DOMAIN-CONTAINING PROTEIN"/>
    <property type="match status" value="1"/>
</dbReference>
<evidence type="ECO:0000256" key="1">
    <source>
        <dbReference type="ARBA" id="ARBA00010688"/>
    </source>
</evidence>
<dbReference type="RefSeq" id="WP_255040181.1">
    <property type="nucleotide sequence ID" value="NZ_JANEYT010000001.1"/>
</dbReference>
<evidence type="ECO:0000259" key="5">
    <source>
        <dbReference type="Pfam" id="PF00294"/>
    </source>
</evidence>
<dbReference type="SUPFAM" id="SSF53613">
    <property type="entry name" value="Ribokinase-like"/>
    <property type="match status" value="1"/>
</dbReference>
<sequence length="434" mass="49021">MKFPGQRKSKHYFPVHARDPLLSQAKQDKRLTRTHIVGIDQTLVDIEACVEDEFLERYELSKGHSLVISDEKAEALYRELKEKELISHEFAGGTIGNTLHNYSVLADDKSVLLGVMSKDIEIGSYAYRYLCNTSSRMDMNHLQPVNGPIGRCFALISKEGERTFAINEGRMNQLDPSSIPEDVFKRASALVLTAYLVRCKDGDPMPAATMQAIEYAKKHDVPVVLTLGTKFVIEDDPQWWRDFLRDHVTVVAMNEDEAEALTGESDPLIASEKTLEWVDLVLCTAGPVGLYTAGYTEDEAKRETSLPLLPGEIPEFNRYEFSRPMLKSECQTPIKVYSHIAPYMGGPERIKNTNGAGDGALSALLHDMSANRYHKDNVPKSSKHQFDFLTYSSFSQVCLYSNRVSYEVLAQHSPRLSRGLPEREDSLEEAYWER</sequence>
<comment type="pathway">
    <text evidence="4">Purine metabolism; GMP biosynthesis via salvage pathway.</text>
</comment>
<dbReference type="InterPro" id="IPR046405">
    <property type="entry name" value="IngK"/>
</dbReference>
<dbReference type="Pfam" id="PF00294">
    <property type="entry name" value="PfkB"/>
    <property type="match status" value="1"/>
</dbReference>
<feature type="domain" description="Carbohydrate kinase PfkB" evidence="5">
    <location>
        <begin position="137"/>
        <end position="293"/>
    </location>
</feature>
<feature type="binding site" evidence="4">
    <location>
        <begin position="40"/>
        <end position="45"/>
    </location>
    <ligand>
        <name>GMP</name>
        <dbReference type="ChEBI" id="CHEBI:58115"/>
    </ligand>
</feature>
<gene>
    <name evidence="4" type="primary">gsk</name>
    <name evidence="6" type="ORF">NHN17_00745</name>
</gene>
<feature type="binding site" evidence="4">
    <location>
        <begin position="284"/>
        <end position="289"/>
    </location>
    <ligand>
        <name>ATP</name>
        <dbReference type="ChEBI" id="CHEBI:30616"/>
    </ligand>
</feature>
<dbReference type="EMBL" id="JANEYT010000001">
    <property type="protein sequence ID" value="MCQ1056592.1"/>
    <property type="molecule type" value="Genomic_DNA"/>
</dbReference>
<keyword evidence="4" id="KW-0660">Purine salvage</keyword>
<keyword evidence="3 4" id="KW-0418">Kinase</keyword>
<dbReference type="Proteomes" id="UP001524460">
    <property type="component" value="Unassembled WGS sequence"/>
</dbReference>
<dbReference type="InterPro" id="IPR029056">
    <property type="entry name" value="Ribokinase-like"/>
</dbReference>
<comment type="cofactor">
    <cofactor evidence="4">
        <name>Mg(2+)</name>
        <dbReference type="ChEBI" id="CHEBI:18420"/>
    </cofactor>
</comment>
<comment type="caution">
    <text evidence="6">The sequence shown here is derived from an EMBL/GenBank/DDBJ whole genome shotgun (WGS) entry which is preliminary data.</text>
</comment>
<dbReference type="Gene3D" id="3.40.1190.20">
    <property type="match status" value="1"/>
</dbReference>
<keyword evidence="4" id="KW-0460">Magnesium</keyword>
<evidence type="ECO:0000256" key="4">
    <source>
        <dbReference type="HAMAP-Rule" id="MF_02246"/>
    </source>
</evidence>
<name>A0ABT1MXM7_9GAMM</name>
<dbReference type="PANTHER" id="PTHR43320">
    <property type="entry name" value="SUGAR KINASE"/>
    <property type="match status" value="1"/>
</dbReference>
<feature type="binding site" evidence="4">
    <location>
        <position position="357"/>
    </location>
    <ligand>
        <name>ATP</name>
        <dbReference type="ChEBI" id="CHEBI:30616"/>
    </ligand>
</feature>
<comment type="function">
    <text evidence="4">Catalyzes the phosphorylation of guanosine and inosine to GMP and IMP, respectively.</text>
</comment>
<keyword evidence="4" id="KW-0547">Nucleotide-binding</keyword>
<protein>
    <recommendedName>
        <fullName evidence="4">Guanosine-inosine kinase</fullName>
        <ecNumber evidence="4">2.7.1.73</ecNumber>
    </recommendedName>
</protein>
<evidence type="ECO:0000313" key="6">
    <source>
        <dbReference type="EMBL" id="MCQ1056592.1"/>
    </source>
</evidence>
<comment type="catalytic activity">
    <reaction evidence="4">
        <text>inosine + ATP = IMP + ADP + H(+)</text>
        <dbReference type="Rhea" id="RHEA:21140"/>
        <dbReference type="ChEBI" id="CHEBI:15378"/>
        <dbReference type="ChEBI" id="CHEBI:17596"/>
        <dbReference type="ChEBI" id="CHEBI:30616"/>
        <dbReference type="ChEBI" id="CHEBI:58053"/>
        <dbReference type="ChEBI" id="CHEBI:456216"/>
        <dbReference type="EC" id="2.7.1.73"/>
    </reaction>
</comment>
<dbReference type="GO" id="GO:0016301">
    <property type="term" value="F:kinase activity"/>
    <property type="evidence" value="ECO:0007669"/>
    <property type="project" value="UniProtKB-KW"/>
</dbReference>
<dbReference type="InterPro" id="IPR052700">
    <property type="entry name" value="Carb_kinase_PfkB-like"/>
</dbReference>
<keyword evidence="2 4" id="KW-0808">Transferase</keyword>
<dbReference type="NCBIfam" id="NF011655">
    <property type="entry name" value="PRK15074.1"/>
    <property type="match status" value="1"/>
</dbReference>
<keyword evidence="4" id="KW-0067">ATP-binding</keyword>
<reference evidence="6 7" key="1">
    <citation type="submission" date="2022-07" db="EMBL/GenBank/DDBJ databases">
        <title>Photobacterium pectinilyticum sp. nov., a marine bacterium isolated from surface seawater of Qingdao offshore.</title>
        <authorList>
            <person name="Wang X."/>
        </authorList>
    </citation>
    <scope>NUCLEOTIDE SEQUENCE [LARGE SCALE GENOMIC DNA]</scope>
    <source>
        <strain evidence="6 7">ZSDE20</strain>
    </source>
</reference>
<comment type="catalytic activity">
    <reaction evidence="4">
        <text>guanosine + ATP = GMP + ADP + H(+)</text>
        <dbReference type="Rhea" id="RHEA:27710"/>
        <dbReference type="ChEBI" id="CHEBI:15378"/>
        <dbReference type="ChEBI" id="CHEBI:16750"/>
        <dbReference type="ChEBI" id="CHEBI:30616"/>
        <dbReference type="ChEBI" id="CHEBI:58115"/>
        <dbReference type="ChEBI" id="CHEBI:456216"/>
        <dbReference type="EC" id="2.7.1.73"/>
    </reaction>
</comment>
<dbReference type="EC" id="2.7.1.73" evidence="4"/>
<feature type="binding site" evidence="4">
    <location>
        <position position="198"/>
    </location>
    <ligand>
        <name>GMP</name>
        <dbReference type="ChEBI" id="CHEBI:58115"/>
    </ligand>
</feature>
<evidence type="ECO:0000256" key="3">
    <source>
        <dbReference type="ARBA" id="ARBA00022777"/>
    </source>
</evidence>
<comment type="pathway">
    <text evidence="4">Purine metabolism; IMP biosynthesis via salvage pathway; IMP from inosine: step 1/1.</text>
</comment>
<organism evidence="6 7">
    <name type="scientific">Photobacterium pectinilyticum</name>
    <dbReference type="NCBI Taxonomy" id="2906793"/>
    <lineage>
        <taxon>Bacteria</taxon>
        <taxon>Pseudomonadati</taxon>
        <taxon>Pseudomonadota</taxon>
        <taxon>Gammaproteobacteria</taxon>
        <taxon>Vibrionales</taxon>
        <taxon>Vibrionaceae</taxon>
        <taxon>Photobacterium</taxon>
    </lineage>
</organism>
<feature type="binding site" evidence="4">
    <location>
        <position position="402"/>
    </location>
    <ligand>
        <name>ATP</name>
        <dbReference type="ChEBI" id="CHEBI:30616"/>
    </ligand>
</feature>
<feature type="binding site" evidence="4">
    <location>
        <begin position="93"/>
        <end position="97"/>
    </location>
    <ligand>
        <name>GMP</name>
        <dbReference type="ChEBI" id="CHEBI:58115"/>
    </ligand>
</feature>